<evidence type="ECO:0000313" key="2">
    <source>
        <dbReference type="Proteomes" id="UP000594014"/>
    </source>
</evidence>
<evidence type="ECO:0000313" key="1">
    <source>
        <dbReference type="EMBL" id="QOX64746.1"/>
    </source>
</evidence>
<proteinExistence type="predicted"/>
<keyword evidence="2" id="KW-1185">Reference proteome</keyword>
<protein>
    <submittedName>
        <fullName evidence="1">Competence protein ComFB</fullName>
    </submittedName>
</protein>
<reference evidence="1" key="1">
    <citation type="submission" date="2019-08" db="EMBL/GenBank/DDBJ databases">
        <title>Genome sequence of Clostridiales bacterium MT110.</title>
        <authorList>
            <person name="Cao J."/>
        </authorList>
    </citation>
    <scope>NUCLEOTIDE SEQUENCE</scope>
    <source>
        <strain evidence="1">MT110</strain>
    </source>
</reference>
<accession>A0ACD1AE93</accession>
<name>A0ACD1AE93_9FIRM</name>
<organism evidence="1 2">
    <name type="scientific">Anoxybacterium hadale</name>
    <dbReference type="NCBI Taxonomy" id="3408580"/>
    <lineage>
        <taxon>Bacteria</taxon>
        <taxon>Bacillati</taxon>
        <taxon>Bacillota</taxon>
        <taxon>Clostridia</taxon>
        <taxon>Peptostreptococcales</taxon>
        <taxon>Anaerovoracaceae</taxon>
        <taxon>Anoxybacterium</taxon>
    </lineage>
</organism>
<gene>
    <name evidence="1" type="ORF">FRZ06_16035</name>
</gene>
<dbReference type="Proteomes" id="UP000594014">
    <property type="component" value="Chromosome"/>
</dbReference>
<dbReference type="EMBL" id="CP042469">
    <property type="protein sequence ID" value="QOX64746.1"/>
    <property type="molecule type" value="Genomic_DNA"/>
</dbReference>
<sequence length="125" mass="14381">MEQYSQDHDDAERIKESPRREKIDSTLVCRKHEIFNVVETIANEKILDVMSRMELCTCEQCICDVLALALNMLPPKYVTSHAGKQYIQLEAYKKQLETDVAFALMKACMTVKEAPNHVNETDKSE</sequence>